<organism evidence="2 3">
    <name type="scientific">Raphanus sativus</name>
    <name type="common">Radish</name>
    <name type="synonym">Raphanus raphanistrum var. sativus</name>
    <dbReference type="NCBI Taxonomy" id="3726"/>
    <lineage>
        <taxon>Eukaryota</taxon>
        <taxon>Viridiplantae</taxon>
        <taxon>Streptophyta</taxon>
        <taxon>Embryophyta</taxon>
        <taxon>Tracheophyta</taxon>
        <taxon>Spermatophyta</taxon>
        <taxon>Magnoliopsida</taxon>
        <taxon>eudicotyledons</taxon>
        <taxon>Gunneridae</taxon>
        <taxon>Pentapetalae</taxon>
        <taxon>rosids</taxon>
        <taxon>malvids</taxon>
        <taxon>Brassicales</taxon>
        <taxon>Brassicaceae</taxon>
        <taxon>Brassiceae</taxon>
        <taxon>Raphanus</taxon>
    </lineage>
</organism>
<evidence type="ECO:0000313" key="3">
    <source>
        <dbReference type="RefSeq" id="XP_056866975.1"/>
    </source>
</evidence>
<dbReference type="InterPro" id="IPR036047">
    <property type="entry name" value="F-box-like_dom_sf"/>
</dbReference>
<reference evidence="3" key="2">
    <citation type="submission" date="2025-08" db="UniProtKB">
        <authorList>
            <consortium name="RefSeq"/>
        </authorList>
    </citation>
    <scope>IDENTIFICATION</scope>
    <source>
        <tissue evidence="3">Leaf</tissue>
    </source>
</reference>
<dbReference type="Pfam" id="PF00646">
    <property type="entry name" value="F-box"/>
    <property type="match status" value="1"/>
</dbReference>
<dbReference type="InterPro" id="IPR001810">
    <property type="entry name" value="F-box_dom"/>
</dbReference>
<dbReference type="AlphaFoldDB" id="A0A9W3DT19"/>
<dbReference type="OrthoDB" id="1069855at2759"/>
<dbReference type="RefSeq" id="XP_056866975.1">
    <property type="nucleotide sequence ID" value="XM_057010995.1"/>
</dbReference>
<dbReference type="Proteomes" id="UP000504610">
    <property type="component" value="Chromosome 5"/>
</dbReference>
<reference evidence="2" key="1">
    <citation type="journal article" date="2019" name="Database">
        <title>The radish genome database (RadishGD): an integrated information resource for radish genomics.</title>
        <authorList>
            <person name="Yu H.J."/>
            <person name="Baek S."/>
            <person name="Lee Y.J."/>
            <person name="Cho A."/>
            <person name="Mun J.H."/>
        </authorList>
    </citation>
    <scope>NUCLEOTIDE SEQUENCE [LARGE SCALE GENOMIC DNA]</scope>
    <source>
        <strain evidence="2">cv. WK10039</strain>
    </source>
</reference>
<dbReference type="Pfam" id="PF08268">
    <property type="entry name" value="FBA_3"/>
    <property type="match status" value="1"/>
</dbReference>
<gene>
    <name evidence="3" type="primary">LOC108858739</name>
</gene>
<dbReference type="NCBIfam" id="TIGR01640">
    <property type="entry name" value="F_box_assoc_1"/>
    <property type="match status" value="1"/>
</dbReference>
<feature type="domain" description="F-box" evidence="1">
    <location>
        <begin position="12"/>
        <end position="52"/>
    </location>
</feature>
<name>A0A9W3DT19_RAPSA</name>
<dbReference type="SUPFAM" id="SSF50965">
    <property type="entry name" value="Galactose oxidase, central domain"/>
    <property type="match status" value="1"/>
</dbReference>
<dbReference type="PANTHER" id="PTHR31111:SF99">
    <property type="entry name" value="F-BOX PROTEIN DOR"/>
    <property type="match status" value="1"/>
</dbReference>
<dbReference type="SMART" id="SM00256">
    <property type="entry name" value="FBOX"/>
    <property type="match status" value="1"/>
</dbReference>
<proteinExistence type="predicted"/>
<dbReference type="InterPro" id="IPR011043">
    <property type="entry name" value="Gal_Oxase/kelch_b-propeller"/>
</dbReference>
<evidence type="ECO:0000313" key="2">
    <source>
        <dbReference type="Proteomes" id="UP000504610"/>
    </source>
</evidence>
<sequence length="364" mass="41690">MESLQQKEHQPIPVDLIIEILSRLTSTPIARFRCLSKLWDSILRSQDFTDTFLARSLARPQLLFACGNDDGNLFFFSSPQKSSSIAAANYHMNFPCARFDNVRHVNGLVCFKDNAFALKIFNPSTGQCLTLPEIKTHGRWMRTFLGCDAIEKQVKVLTITGEHEGNAISDQHQVLTLETDKMSWRTIHCGIPHFPISGGVCINGVLYYIATEDSMIVCFDVRSEKYTFIRARGAVDLTTNLINYRGKLASLGFYGNDEAGKSFYIWVLQDPESQVWLKFDYRFPIETWSEGRKDESYSVGVTGKSEILFFPDYVSDPFYVFYYNLERKTIRRSEIRGMRKFKGVGVRVPVRVRIGYFRFSGISV</sequence>
<dbReference type="InterPro" id="IPR013187">
    <property type="entry name" value="F-box-assoc_dom_typ3"/>
</dbReference>
<dbReference type="GeneID" id="108858739"/>
<keyword evidence="2" id="KW-1185">Reference proteome</keyword>
<evidence type="ECO:0000259" key="1">
    <source>
        <dbReference type="SMART" id="SM00256"/>
    </source>
</evidence>
<dbReference type="InterPro" id="IPR017451">
    <property type="entry name" value="F-box-assoc_interact_dom"/>
</dbReference>
<dbReference type="KEGG" id="rsz:108858739"/>
<dbReference type="SUPFAM" id="SSF81383">
    <property type="entry name" value="F-box domain"/>
    <property type="match status" value="1"/>
</dbReference>
<accession>A0A9W3DT19</accession>
<dbReference type="PANTHER" id="PTHR31111">
    <property type="entry name" value="BNAA05G37150D PROTEIN-RELATED"/>
    <property type="match status" value="1"/>
</dbReference>
<protein>
    <submittedName>
        <fullName evidence="3">F-box protein DOR-like isoform X1</fullName>
    </submittedName>
</protein>